<evidence type="ECO:0008006" key="3">
    <source>
        <dbReference type="Google" id="ProtNLM"/>
    </source>
</evidence>
<dbReference type="Pfam" id="PF06108">
    <property type="entry name" value="DUF952"/>
    <property type="match status" value="1"/>
</dbReference>
<evidence type="ECO:0000313" key="2">
    <source>
        <dbReference type="Proteomes" id="UP000198398"/>
    </source>
</evidence>
<dbReference type="RefSeq" id="WP_089066463.1">
    <property type="nucleotide sequence ID" value="NZ_CP022316.1"/>
</dbReference>
<reference evidence="2" key="1">
    <citation type="submission" date="2017-07" db="EMBL/GenBank/DDBJ databases">
        <title>Brachybacterium sp. VR2415.</title>
        <authorList>
            <person name="Tak E.J."/>
            <person name="Bae J.-W."/>
        </authorList>
    </citation>
    <scope>NUCLEOTIDE SEQUENCE [LARGE SCALE GENOMIC DNA]</scope>
    <source>
        <strain evidence="2">VR2415</strain>
    </source>
</reference>
<dbReference type="KEGG" id="brv:CFK39_14195"/>
<sequence>MPAPLIWHITELPAWEAAVRSGSYTRATRDRELADEGFIHASWPEQVSKVAKRIYPDRPSDLVILEIDVGRVEAAGIAVDIEADVDGKGRGYPHINGPLPVSAVVRLRRTKWIGREFVVVA</sequence>
<name>A0A220UH13_9MICO</name>
<evidence type="ECO:0000313" key="1">
    <source>
        <dbReference type="EMBL" id="ASK67231.1"/>
    </source>
</evidence>
<dbReference type="SUPFAM" id="SSF56399">
    <property type="entry name" value="ADP-ribosylation"/>
    <property type="match status" value="1"/>
</dbReference>
<accession>A0A220UH13</accession>
<dbReference type="OrthoDB" id="5638018at2"/>
<dbReference type="Proteomes" id="UP000198398">
    <property type="component" value="Chromosome"/>
</dbReference>
<organism evidence="1 2">
    <name type="scientific">Brachybacterium avium</name>
    <dbReference type="NCBI Taxonomy" id="2017485"/>
    <lineage>
        <taxon>Bacteria</taxon>
        <taxon>Bacillati</taxon>
        <taxon>Actinomycetota</taxon>
        <taxon>Actinomycetes</taxon>
        <taxon>Micrococcales</taxon>
        <taxon>Dermabacteraceae</taxon>
        <taxon>Brachybacterium</taxon>
    </lineage>
</organism>
<protein>
    <recommendedName>
        <fullName evidence="3">Glutathione S-transferase</fullName>
    </recommendedName>
</protein>
<proteinExistence type="predicted"/>
<dbReference type="AlphaFoldDB" id="A0A220UH13"/>
<dbReference type="Gene3D" id="3.20.170.20">
    <property type="entry name" value="Protein of unknown function DUF952"/>
    <property type="match status" value="1"/>
</dbReference>
<keyword evidence="2" id="KW-1185">Reference proteome</keyword>
<gene>
    <name evidence="1" type="ORF">CFK39_14195</name>
</gene>
<dbReference type="EMBL" id="CP022316">
    <property type="protein sequence ID" value="ASK67231.1"/>
    <property type="molecule type" value="Genomic_DNA"/>
</dbReference>
<dbReference type="InterPro" id="IPR009297">
    <property type="entry name" value="DUF952"/>
</dbReference>